<feature type="binding site" evidence="9 12">
    <location>
        <begin position="212"/>
        <end position="214"/>
    </location>
    <ligand>
        <name>FMN</name>
        <dbReference type="ChEBI" id="CHEBI:58210"/>
    </ligand>
</feature>
<dbReference type="GO" id="GO:0010181">
    <property type="term" value="F:FMN binding"/>
    <property type="evidence" value="ECO:0007669"/>
    <property type="project" value="UniProtKB-UniRule"/>
</dbReference>
<dbReference type="SUPFAM" id="SSF51395">
    <property type="entry name" value="FMN-linked oxidoreductases"/>
    <property type="match status" value="1"/>
</dbReference>
<feature type="binding site" evidence="9">
    <location>
        <begin position="18"/>
        <end position="20"/>
    </location>
    <ligand>
        <name>FMN</name>
        <dbReference type="ChEBI" id="CHEBI:58210"/>
    </ligand>
</feature>
<comment type="cofactor">
    <cofactor evidence="1 9 10 12">
        <name>FMN</name>
        <dbReference type="ChEBI" id="CHEBI:58210"/>
    </cofactor>
</comment>
<keyword evidence="15" id="KW-1185">Reference proteome</keyword>
<reference evidence="14 15" key="1">
    <citation type="journal article" date="2014" name="BMC Genomics">
        <title>A genomic perspective on a new bacterial genus and species from the Alcaligenaceae family, Basilea psittacipulmonis.</title>
        <authorList>
            <person name="Whiteson K.L."/>
            <person name="Hernandez D."/>
            <person name="Lazarevic V."/>
            <person name="Gaia N."/>
            <person name="Farinelli L."/>
            <person name="Francois P."/>
            <person name="Pilo P."/>
            <person name="Frey J."/>
            <person name="Schrenzel J."/>
        </authorList>
    </citation>
    <scope>NUCLEOTIDE SEQUENCE [LARGE SCALE GENOMIC DNA]</scope>
    <source>
        <strain evidence="14 15">DSM 24701</strain>
    </source>
</reference>
<comment type="catalytic activity">
    <reaction evidence="9">
        <text>5,6-dihydrouridine(20a) in tRNA + NAD(+) = uridine(20a) in tRNA + NADH + H(+)</text>
        <dbReference type="Rhea" id="RHEA:53348"/>
        <dbReference type="Rhea" id="RHEA-COMP:13535"/>
        <dbReference type="Rhea" id="RHEA-COMP:13536"/>
        <dbReference type="ChEBI" id="CHEBI:15378"/>
        <dbReference type="ChEBI" id="CHEBI:57540"/>
        <dbReference type="ChEBI" id="CHEBI:57945"/>
        <dbReference type="ChEBI" id="CHEBI:65315"/>
        <dbReference type="ChEBI" id="CHEBI:74443"/>
    </reaction>
</comment>
<evidence type="ECO:0000256" key="3">
    <source>
        <dbReference type="ARBA" id="ARBA00022630"/>
    </source>
</evidence>
<dbReference type="EC" id="1.3.1.91" evidence="9"/>
<feature type="domain" description="DUS-like FMN-binding" evidence="13">
    <location>
        <begin position="16"/>
        <end position="323"/>
    </location>
</feature>
<evidence type="ECO:0000256" key="1">
    <source>
        <dbReference type="ARBA" id="ARBA00001917"/>
    </source>
</evidence>
<feature type="active site" description="Proton donor" evidence="9 11">
    <location>
        <position position="101"/>
    </location>
</feature>
<evidence type="ECO:0000256" key="7">
    <source>
        <dbReference type="ARBA" id="ARBA00022884"/>
    </source>
</evidence>
<evidence type="ECO:0000259" key="13">
    <source>
        <dbReference type="Pfam" id="PF01207"/>
    </source>
</evidence>
<dbReference type="RefSeq" id="WP_038500826.1">
    <property type="nucleotide sequence ID" value="NZ_AFWK01000012.1"/>
</dbReference>
<proteinExistence type="inferred from homology"/>
<feature type="binding site" evidence="9 12">
    <location>
        <position position="71"/>
    </location>
    <ligand>
        <name>FMN</name>
        <dbReference type="ChEBI" id="CHEBI:58210"/>
    </ligand>
</feature>
<comment type="catalytic activity">
    <reaction evidence="9">
        <text>5,6-dihydrouridine(20a) in tRNA + NADP(+) = uridine(20a) in tRNA + NADPH + H(+)</text>
        <dbReference type="Rhea" id="RHEA:53344"/>
        <dbReference type="Rhea" id="RHEA-COMP:13535"/>
        <dbReference type="Rhea" id="RHEA-COMP:13536"/>
        <dbReference type="ChEBI" id="CHEBI:15378"/>
        <dbReference type="ChEBI" id="CHEBI:57783"/>
        <dbReference type="ChEBI" id="CHEBI:58349"/>
        <dbReference type="ChEBI" id="CHEBI:65315"/>
        <dbReference type="ChEBI" id="CHEBI:74443"/>
    </reaction>
</comment>
<keyword evidence="12" id="KW-0547">Nucleotide-binding</keyword>
<evidence type="ECO:0000256" key="2">
    <source>
        <dbReference type="ARBA" id="ARBA00022555"/>
    </source>
</evidence>
<keyword evidence="7 9" id="KW-0694">RNA-binding</keyword>
<name>A0A077DI09_9BURK</name>
<evidence type="ECO:0000256" key="8">
    <source>
        <dbReference type="ARBA" id="ARBA00023002"/>
    </source>
</evidence>
<keyword evidence="2 9" id="KW-0820">tRNA-binding</keyword>
<feature type="site" description="Interacts with tRNA" evidence="9">
    <location>
        <position position="98"/>
    </location>
</feature>
<dbReference type="InterPro" id="IPR013785">
    <property type="entry name" value="Aldolase_TIM"/>
</dbReference>
<dbReference type="PANTHER" id="PTHR42907:SF1">
    <property type="entry name" value="FMN-LINKED OXIDOREDUCTASES SUPERFAMILY PROTEIN"/>
    <property type="match status" value="1"/>
</dbReference>
<dbReference type="AlphaFoldDB" id="A0A077DI09"/>
<dbReference type="InterPro" id="IPR001269">
    <property type="entry name" value="DUS_fam"/>
</dbReference>
<comment type="catalytic activity">
    <reaction evidence="9">
        <text>5,6-dihydrouridine(20) in tRNA + NADP(+) = uridine(20) in tRNA + NADPH + H(+)</text>
        <dbReference type="Rhea" id="RHEA:53336"/>
        <dbReference type="Rhea" id="RHEA-COMP:13533"/>
        <dbReference type="Rhea" id="RHEA-COMP:13534"/>
        <dbReference type="ChEBI" id="CHEBI:15378"/>
        <dbReference type="ChEBI" id="CHEBI:57783"/>
        <dbReference type="ChEBI" id="CHEBI:58349"/>
        <dbReference type="ChEBI" id="CHEBI:65315"/>
        <dbReference type="ChEBI" id="CHEBI:74443"/>
        <dbReference type="EC" id="1.3.1.91"/>
    </reaction>
</comment>
<dbReference type="GO" id="GO:0102266">
    <property type="term" value="F:tRNA-dihydrouridine20a synthase activity"/>
    <property type="evidence" value="ECO:0007669"/>
    <property type="project" value="RHEA"/>
</dbReference>
<gene>
    <name evidence="9" type="primary">dusA</name>
    <name evidence="14" type="ORF">IX83_07515</name>
</gene>
<feature type="site" description="Interacts with tRNA; defines subfamily-specific binding signature" evidence="9">
    <location>
        <position position="302"/>
    </location>
</feature>
<sequence>MSNLYSHPKKPWQLSVAPMLDVTNRHCRYFHRLLAPNALLYTEMVTTGALIYGDIDRHLKFNAEEHPVALQLGGSDPAHLAQCAKLAETYGYDEVNLNCGCPSDRVQKGAFGACLMKNPQLVADCFKAMRDACSLDVTIKHRIGIDDEDSYEFVQDFVGTLYEAGCRVFITHARKAILQGLSPKENRDIPPLKYEVVQKLKNDFPDAIFVLNGGIKTTDAISEHLKTLDGVMIGRSAWHEPYILREAHRLIWPETAVLSDDEIIEQIIQYADRCVHEDIKLRYVIMPILGLFNGQKGAKLWRRILSDNLRLQANDITLIRDAYQAIKYNMD</sequence>
<dbReference type="GO" id="GO:0050660">
    <property type="term" value="F:flavin adenine dinucleotide binding"/>
    <property type="evidence" value="ECO:0007669"/>
    <property type="project" value="InterPro"/>
</dbReference>
<evidence type="ECO:0000256" key="5">
    <source>
        <dbReference type="ARBA" id="ARBA00022694"/>
    </source>
</evidence>
<dbReference type="InterPro" id="IPR035587">
    <property type="entry name" value="DUS-like_FMN-bd"/>
</dbReference>
<dbReference type="GO" id="GO:0102264">
    <property type="term" value="F:tRNA-dihydrouridine20 synthase activity"/>
    <property type="evidence" value="ECO:0007669"/>
    <property type="project" value="UniProtKB-EC"/>
</dbReference>
<keyword evidence="4 9" id="KW-0288">FMN</keyword>
<keyword evidence="5 9" id="KW-0819">tRNA processing</keyword>
<keyword evidence="8 9" id="KW-0560">Oxidoreductase</keyword>
<dbReference type="Proteomes" id="UP000028945">
    <property type="component" value="Chromosome"/>
</dbReference>
<organism evidence="14 15">
    <name type="scientific">Basilea psittacipulmonis DSM 24701</name>
    <dbReference type="NCBI Taxonomy" id="1072685"/>
    <lineage>
        <taxon>Bacteria</taxon>
        <taxon>Pseudomonadati</taxon>
        <taxon>Pseudomonadota</taxon>
        <taxon>Betaproteobacteria</taxon>
        <taxon>Burkholderiales</taxon>
        <taxon>Alcaligenaceae</taxon>
        <taxon>Basilea</taxon>
    </lineage>
</organism>
<evidence type="ECO:0000256" key="9">
    <source>
        <dbReference type="HAMAP-Rule" id="MF_02041"/>
    </source>
</evidence>
<feature type="binding site" evidence="9 12">
    <location>
        <begin position="234"/>
        <end position="235"/>
    </location>
    <ligand>
        <name>FMN</name>
        <dbReference type="ChEBI" id="CHEBI:58210"/>
    </ligand>
</feature>
<comment type="catalytic activity">
    <reaction evidence="9">
        <text>5,6-dihydrouridine(20) in tRNA + NAD(+) = uridine(20) in tRNA + NADH + H(+)</text>
        <dbReference type="Rhea" id="RHEA:53340"/>
        <dbReference type="Rhea" id="RHEA-COMP:13533"/>
        <dbReference type="Rhea" id="RHEA-COMP:13534"/>
        <dbReference type="ChEBI" id="CHEBI:15378"/>
        <dbReference type="ChEBI" id="CHEBI:57540"/>
        <dbReference type="ChEBI" id="CHEBI:57945"/>
        <dbReference type="ChEBI" id="CHEBI:65315"/>
        <dbReference type="ChEBI" id="CHEBI:74443"/>
        <dbReference type="EC" id="1.3.1.91"/>
    </reaction>
</comment>
<dbReference type="eggNOG" id="COG0042">
    <property type="taxonomic scope" value="Bacteria"/>
</dbReference>
<feature type="binding site" evidence="9 12">
    <location>
        <position position="140"/>
    </location>
    <ligand>
        <name>FMN</name>
        <dbReference type="ChEBI" id="CHEBI:58210"/>
    </ligand>
</feature>
<comment type="similarity">
    <text evidence="10">Belongs to the dus family.</text>
</comment>
<comment type="similarity">
    <text evidence="9">Belongs to the Dus family. DusA subfamily.</text>
</comment>
<dbReference type="OrthoDB" id="9783413at2"/>
<feature type="site" description="Interacts with tRNA" evidence="9">
    <location>
        <position position="187"/>
    </location>
</feature>
<dbReference type="EMBL" id="CP009238">
    <property type="protein sequence ID" value="AIL33162.1"/>
    <property type="molecule type" value="Genomic_DNA"/>
</dbReference>
<evidence type="ECO:0000256" key="4">
    <source>
        <dbReference type="ARBA" id="ARBA00022643"/>
    </source>
</evidence>
<dbReference type="HAMAP" id="MF_02041">
    <property type="entry name" value="DusA_subfam"/>
    <property type="match status" value="1"/>
</dbReference>
<dbReference type="HOGENOM" id="CLU_013299_2_1_4"/>
<protein>
    <recommendedName>
        <fullName evidence="9">tRNA-dihydrouridine(20/20a) synthase</fullName>
        <ecNumber evidence="9">1.3.1.91</ecNumber>
    </recommendedName>
    <alternativeName>
        <fullName evidence="9">U20-specific dihydrouridine synthase</fullName>
        <shortName evidence="9">U20-specific Dus</shortName>
    </alternativeName>
    <alternativeName>
        <fullName evidence="9">tRNA-dihydrouridine synthase A</fullName>
    </alternativeName>
</protein>
<dbReference type="Gene3D" id="1.20.120.1460">
    <property type="match status" value="1"/>
</dbReference>
<dbReference type="PROSITE" id="PS01136">
    <property type="entry name" value="UPF0034"/>
    <property type="match status" value="1"/>
</dbReference>
<dbReference type="PIRSF" id="PIRSF006621">
    <property type="entry name" value="Dus"/>
    <property type="match status" value="1"/>
</dbReference>
<keyword evidence="3 9" id="KW-0285">Flavoprotein</keyword>
<dbReference type="NCBIfam" id="NF008774">
    <property type="entry name" value="PRK11815.1"/>
    <property type="match status" value="1"/>
</dbReference>
<dbReference type="Gene3D" id="3.20.20.70">
    <property type="entry name" value="Aldolase class I"/>
    <property type="match status" value="1"/>
</dbReference>
<dbReference type="CDD" id="cd02801">
    <property type="entry name" value="DUS_like_FMN"/>
    <property type="match status" value="1"/>
</dbReference>
<dbReference type="NCBIfam" id="TIGR00742">
    <property type="entry name" value="yjbN"/>
    <property type="match status" value="1"/>
</dbReference>
<dbReference type="PANTHER" id="PTHR42907">
    <property type="entry name" value="FMN-LINKED OXIDOREDUCTASES SUPERFAMILY PROTEIN"/>
    <property type="match status" value="1"/>
</dbReference>
<accession>A0A077DI09</accession>
<evidence type="ECO:0000313" key="15">
    <source>
        <dbReference type="Proteomes" id="UP000028945"/>
    </source>
</evidence>
<dbReference type="InterPro" id="IPR004653">
    <property type="entry name" value="DusA"/>
</dbReference>
<evidence type="ECO:0000313" key="14">
    <source>
        <dbReference type="EMBL" id="AIL33162.1"/>
    </source>
</evidence>
<dbReference type="InterPro" id="IPR018517">
    <property type="entry name" value="tRNA_hU_synthase_CS"/>
</dbReference>
<dbReference type="Pfam" id="PF01207">
    <property type="entry name" value="Dus"/>
    <property type="match status" value="1"/>
</dbReference>
<comment type="function">
    <text evidence="9">Catalyzes the synthesis of 5,6-dihydrouridine (D), a modified base found in the D-loop of most tRNAs, via the reduction of the C5-C6 double bond in target uridines. Specifically modifies U20 and U20a in tRNAs.</text>
</comment>
<comment type="caution">
    <text evidence="9">Lacks conserved residue(s) required for the propagation of feature annotation.</text>
</comment>
<evidence type="ECO:0000256" key="11">
    <source>
        <dbReference type="PIRSR" id="PIRSR006621-1"/>
    </source>
</evidence>
<dbReference type="STRING" id="1072685.IX83_07515"/>
<evidence type="ECO:0000256" key="10">
    <source>
        <dbReference type="PIRNR" id="PIRNR006621"/>
    </source>
</evidence>
<evidence type="ECO:0000256" key="12">
    <source>
        <dbReference type="PIRSR" id="PIRSR006621-2"/>
    </source>
</evidence>
<feature type="binding site" evidence="9 12">
    <location>
        <position position="172"/>
    </location>
    <ligand>
        <name>FMN</name>
        <dbReference type="ChEBI" id="CHEBI:58210"/>
    </ligand>
</feature>
<evidence type="ECO:0000256" key="6">
    <source>
        <dbReference type="ARBA" id="ARBA00022857"/>
    </source>
</evidence>
<keyword evidence="6 9" id="KW-0521">NADP</keyword>
<feature type="site" description="Interacts with tRNA; defines subfamily-specific binding signature" evidence="9">
    <location>
        <position position="184"/>
    </location>
</feature>
<dbReference type="GO" id="GO:0000049">
    <property type="term" value="F:tRNA binding"/>
    <property type="evidence" value="ECO:0007669"/>
    <property type="project" value="UniProtKB-UniRule"/>
</dbReference>
<dbReference type="KEGG" id="bpsi:IX83_07515"/>